<dbReference type="InterPro" id="IPR014710">
    <property type="entry name" value="RmlC-like_jellyroll"/>
</dbReference>
<dbReference type="PANTHER" id="PTHR33387:SF3">
    <property type="entry name" value="DUF985 DOMAIN-CONTAINING PROTEIN"/>
    <property type="match status" value="1"/>
</dbReference>
<dbReference type="PANTHER" id="PTHR33387">
    <property type="entry name" value="RMLC-LIKE JELLY ROLL FOLD PROTEIN"/>
    <property type="match status" value="1"/>
</dbReference>
<evidence type="ECO:0000259" key="2">
    <source>
        <dbReference type="Pfam" id="PF06172"/>
    </source>
</evidence>
<reference evidence="3 4" key="1">
    <citation type="submission" date="2017-10" db="EMBL/GenBank/DDBJ databases">
        <authorList>
            <person name="Banno H."/>
            <person name="Chua N.-H."/>
        </authorList>
    </citation>
    <scope>NUCLEOTIDE SEQUENCE [LARGE SCALE GENOMIC DNA]</scope>
    <source>
        <strain evidence="3 4">YW11</strain>
    </source>
</reference>
<dbReference type="AlphaFoldDB" id="A0A2C7ADX5"/>
<gene>
    <name evidence="3" type="ORF">CR162_05725</name>
</gene>
<feature type="region of interest" description="Disordered" evidence="1">
    <location>
        <begin position="1"/>
        <end position="28"/>
    </location>
</feature>
<dbReference type="InterPro" id="IPR011051">
    <property type="entry name" value="RmlC_Cupin_sf"/>
</dbReference>
<dbReference type="InterPro" id="IPR039935">
    <property type="entry name" value="YML079W-like"/>
</dbReference>
<dbReference type="Gene3D" id="2.60.120.10">
    <property type="entry name" value="Jelly Rolls"/>
    <property type="match status" value="1"/>
</dbReference>
<protein>
    <submittedName>
        <fullName evidence="3">Cupin</fullName>
    </submittedName>
</protein>
<proteinExistence type="predicted"/>
<dbReference type="OrthoDB" id="9798288at2"/>
<evidence type="ECO:0000313" key="4">
    <source>
        <dbReference type="Proteomes" id="UP000223527"/>
    </source>
</evidence>
<feature type="domain" description="DUF985" evidence="2">
    <location>
        <begin position="35"/>
        <end position="162"/>
    </location>
</feature>
<feature type="compositionally biased region" description="Basic and acidic residues" evidence="1">
    <location>
        <begin position="16"/>
        <end position="28"/>
    </location>
</feature>
<dbReference type="Proteomes" id="UP000223527">
    <property type="component" value="Unassembled WGS sequence"/>
</dbReference>
<sequence>MPRSRPARPSPAPRRPRPEEARPVDLRDPGLPAAAVIATLGLAPHPEGGHYREIWRDVPAGGGRGAGTAIYFLLAAGEASHWHRVDAAEAWHWYAGAPLRLRLSAGGAGEAERRLGPGLGAGEEPFALVPPGHWQAAESLGAWTLVGCTVSPAFDFAGFTLAPPGWSPGGGAP</sequence>
<evidence type="ECO:0000256" key="1">
    <source>
        <dbReference type="SAM" id="MobiDB-lite"/>
    </source>
</evidence>
<accession>A0A2C7ADX5</accession>
<dbReference type="SUPFAM" id="SSF51182">
    <property type="entry name" value="RmlC-like cupins"/>
    <property type="match status" value="1"/>
</dbReference>
<name>A0A2C7ADX5_9PROT</name>
<evidence type="ECO:0000313" key="3">
    <source>
        <dbReference type="EMBL" id="PHK95843.1"/>
    </source>
</evidence>
<keyword evidence="4" id="KW-1185">Reference proteome</keyword>
<dbReference type="Pfam" id="PF06172">
    <property type="entry name" value="Cupin_5"/>
    <property type="match status" value="1"/>
</dbReference>
<organism evidence="3 4">
    <name type="scientific">Teichococcus rhizosphaerae</name>
    <dbReference type="NCBI Taxonomy" id="1335062"/>
    <lineage>
        <taxon>Bacteria</taxon>
        <taxon>Pseudomonadati</taxon>
        <taxon>Pseudomonadota</taxon>
        <taxon>Alphaproteobacteria</taxon>
        <taxon>Acetobacterales</taxon>
        <taxon>Roseomonadaceae</taxon>
        <taxon>Roseomonas</taxon>
    </lineage>
</organism>
<dbReference type="CDD" id="cd06121">
    <property type="entry name" value="cupin_YML079wp"/>
    <property type="match status" value="1"/>
</dbReference>
<dbReference type="InterPro" id="IPR009327">
    <property type="entry name" value="Cupin_DUF985"/>
</dbReference>
<comment type="caution">
    <text evidence="3">The sequence shown here is derived from an EMBL/GenBank/DDBJ whole genome shotgun (WGS) entry which is preliminary data.</text>
</comment>
<dbReference type="EMBL" id="PDNU01000006">
    <property type="protein sequence ID" value="PHK95843.1"/>
    <property type="molecule type" value="Genomic_DNA"/>
</dbReference>